<protein>
    <recommendedName>
        <fullName evidence="5">DUF4337 domain-containing protein</fullName>
    </recommendedName>
</protein>
<keyword evidence="2" id="KW-0472">Membrane</keyword>
<feature type="transmembrane region" description="Helical" evidence="2">
    <location>
        <begin position="12"/>
        <end position="29"/>
    </location>
</feature>
<dbReference type="KEGG" id="gur:Gura_4003"/>
<dbReference type="AlphaFoldDB" id="A5G8M9"/>
<organism evidence="3 4">
    <name type="scientific">Geotalea uraniireducens (strain Rf4)</name>
    <name type="common">Geobacter uraniireducens</name>
    <dbReference type="NCBI Taxonomy" id="351605"/>
    <lineage>
        <taxon>Bacteria</taxon>
        <taxon>Pseudomonadati</taxon>
        <taxon>Thermodesulfobacteriota</taxon>
        <taxon>Desulfuromonadia</taxon>
        <taxon>Geobacterales</taxon>
        <taxon>Geobacteraceae</taxon>
        <taxon>Geotalea</taxon>
    </lineage>
</organism>
<keyword evidence="2" id="KW-1133">Transmembrane helix</keyword>
<feature type="coiled-coil region" evidence="1">
    <location>
        <begin position="85"/>
        <end position="119"/>
    </location>
</feature>
<keyword evidence="1" id="KW-0175">Coiled coil</keyword>
<dbReference type="Pfam" id="PF14235">
    <property type="entry name" value="DUF4337"/>
    <property type="match status" value="1"/>
</dbReference>
<dbReference type="Proteomes" id="UP000006695">
    <property type="component" value="Chromosome"/>
</dbReference>
<evidence type="ECO:0000256" key="2">
    <source>
        <dbReference type="SAM" id="Phobius"/>
    </source>
</evidence>
<dbReference type="EMBL" id="CP000698">
    <property type="protein sequence ID" value="ABQ28147.1"/>
    <property type="molecule type" value="Genomic_DNA"/>
</dbReference>
<feature type="transmembrane region" description="Helical" evidence="2">
    <location>
        <begin position="154"/>
        <end position="177"/>
    </location>
</feature>
<sequence length="178" mass="20005">MAEEKKESWLNYLALSTVILAVCATLSTFKGGGFSTRSVMSQTQASDQWAYFQSKSIKGYLYEMQKEKLELELKTLGTKLPRTAAEEYGKKIDVYARKIAKYEEEKAEIQKAAKGYEGIRDDAQKHVQAFGIAVIFLQIAILLSSVAALVKKKYIWLIGVAVGLVGIVYFINGFFLYF</sequence>
<proteinExistence type="predicted"/>
<evidence type="ECO:0000313" key="4">
    <source>
        <dbReference type="Proteomes" id="UP000006695"/>
    </source>
</evidence>
<reference evidence="3 4" key="1">
    <citation type="submission" date="2007-05" db="EMBL/GenBank/DDBJ databases">
        <title>Complete sequence of Geobacter uraniireducens Rf4.</title>
        <authorList>
            <consortium name="US DOE Joint Genome Institute"/>
            <person name="Copeland A."/>
            <person name="Lucas S."/>
            <person name="Lapidus A."/>
            <person name="Barry K."/>
            <person name="Detter J.C."/>
            <person name="Glavina del Rio T."/>
            <person name="Hammon N."/>
            <person name="Israni S."/>
            <person name="Dalin E."/>
            <person name="Tice H."/>
            <person name="Pitluck S."/>
            <person name="Chertkov O."/>
            <person name="Brettin T."/>
            <person name="Bruce D."/>
            <person name="Han C."/>
            <person name="Schmutz J."/>
            <person name="Larimer F."/>
            <person name="Land M."/>
            <person name="Hauser L."/>
            <person name="Kyrpides N."/>
            <person name="Mikhailova N."/>
            <person name="Shelobolina E."/>
            <person name="Aklujkar M."/>
            <person name="Lovley D."/>
            <person name="Richardson P."/>
        </authorList>
    </citation>
    <scope>NUCLEOTIDE SEQUENCE [LARGE SCALE GENOMIC DNA]</scope>
    <source>
        <strain evidence="3 4">Rf4</strain>
    </source>
</reference>
<accession>A5G8M9</accession>
<evidence type="ECO:0008006" key="5">
    <source>
        <dbReference type="Google" id="ProtNLM"/>
    </source>
</evidence>
<gene>
    <name evidence="3" type="ordered locus">Gura_4003</name>
</gene>
<keyword evidence="4" id="KW-1185">Reference proteome</keyword>
<keyword evidence="2" id="KW-0812">Transmembrane</keyword>
<evidence type="ECO:0000256" key="1">
    <source>
        <dbReference type="SAM" id="Coils"/>
    </source>
</evidence>
<dbReference type="HOGENOM" id="CLU_098538_1_0_7"/>
<name>A5G8M9_GEOUR</name>
<dbReference type="OrthoDB" id="9806096at2"/>
<evidence type="ECO:0000313" key="3">
    <source>
        <dbReference type="EMBL" id="ABQ28147.1"/>
    </source>
</evidence>
<dbReference type="InterPro" id="IPR025570">
    <property type="entry name" value="DUF4337"/>
</dbReference>
<dbReference type="RefSeq" id="WP_011940784.1">
    <property type="nucleotide sequence ID" value="NC_009483.1"/>
</dbReference>
<feature type="transmembrane region" description="Helical" evidence="2">
    <location>
        <begin position="129"/>
        <end position="148"/>
    </location>
</feature>